<organism evidence="2 3">
    <name type="scientific">Neorhodopirellula lusitana</name>
    <dbReference type="NCBI Taxonomy" id="445327"/>
    <lineage>
        <taxon>Bacteria</taxon>
        <taxon>Pseudomonadati</taxon>
        <taxon>Planctomycetota</taxon>
        <taxon>Planctomycetia</taxon>
        <taxon>Pirellulales</taxon>
        <taxon>Pirellulaceae</taxon>
        <taxon>Neorhodopirellula</taxon>
    </lineage>
</organism>
<gene>
    <name evidence="2" type="ORF">SAMN06265222_1079</name>
</gene>
<dbReference type="Proteomes" id="UP001158067">
    <property type="component" value="Unassembled WGS sequence"/>
</dbReference>
<dbReference type="EMBL" id="FXUG01000007">
    <property type="protein sequence ID" value="SMP60870.1"/>
    <property type="molecule type" value="Genomic_DNA"/>
</dbReference>
<evidence type="ECO:0000313" key="3">
    <source>
        <dbReference type="Proteomes" id="UP001158067"/>
    </source>
</evidence>
<proteinExistence type="predicted"/>
<keyword evidence="1" id="KW-0472">Membrane</keyword>
<comment type="caution">
    <text evidence="2">The sequence shown here is derived from an EMBL/GenBank/DDBJ whole genome shotgun (WGS) entry which is preliminary data.</text>
</comment>
<protein>
    <submittedName>
        <fullName evidence="2">Uncharacterized protein</fullName>
    </submittedName>
</protein>
<dbReference type="RefSeq" id="WP_283433093.1">
    <property type="nucleotide sequence ID" value="NZ_FXUG01000007.1"/>
</dbReference>
<evidence type="ECO:0000313" key="2">
    <source>
        <dbReference type="EMBL" id="SMP60870.1"/>
    </source>
</evidence>
<evidence type="ECO:0000256" key="1">
    <source>
        <dbReference type="SAM" id="Phobius"/>
    </source>
</evidence>
<feature type="transmembrane region" description="Helical" evidence="1">
    <location>
        <begin position="33"/>
        <end position="52"/>
    </location>
</feature>
<keyword evidence="3" id="KW-1185">Reference proteome</keyword>
<keyword evidence="1" id="KW-0812">Transmembrane</keyword>
<name>A0ABY1Q674_9BACT</name>
<keyword evidence="1" id="KW-1133">Transmembrane helix</keyword>
<reference evidence="2 3" key="1">
    <citation type="submission" date="2017-05" db="EMBL/GenBank/DDBJ databases">
        <authorList>
            <person name="Varghese N."/>
            <person name="Submissions S."/>
        </authorList>
    </citation>
    <scope>NUCLEOTIDE SEQUENCE [LARGE SCALE GENOMIC DNA]</scope>
    <source>
        <strain evidence="2 3">DSM 25457</strain>
    </source>
</reference>
<feature type="transmembrane region" description="Helical" evidence="1">
    <location>
        <begin position="59"/>
        <end position="81"/>
    </location>
</feature>
<accession>A0ABY1Q674</accession>
<sequence length="82" mass="8854">MEALLGLLAMTVLAVSVIGWLWITVKAFSEGEVLWGIGCLIISPLCLVYGFLNFHELKIPFLMVLGGFFGRLVIGLIATSLG</sequence>